<dbReference type="EMBL" id="GBHO01022198">
    <property type="protein sequence ID" value="JAG21406.1"/>
    <property type="molecule type" value="Transcribed_RNA"/>
</dbReference>
<keyword evidence="2" id="KW-0413">Isomerase</keyword>
<dbReference type="AlphaFoldDB" id="A0A0A9XP37"/>
<gene>
    <name evidence="2" type="primary">pgi_7</name>
    <name evidence="2" type="ORF">CM83_7059</name>
</gene>
<proteinExistence type="predicted"/>
<feature type="compositionally biased region" description="Polar residues" evidence="1">
    <location>
        <begin position="172"/>
        <end position="181"/>
    </location>
</feature>
<dbReference type="GO" id="GO:0016853">
    <property type="term" value="F:isomerase activity"/>
    <property type="evidence" value="ECO:0007669"/>
    <property type="project" value="UniProtKB-KW"/>
</dbReference>
<evidence type="ECO:0000313" key="3">
    <source>
        <dbReference type="EMBL" id="JAG58052.1"/>
    </source>
</evidence>
<sequence>MVSVMQNHYFTPYPSVNQYSCYNGALTGMFPKGQTTEKALNVGPYQYYYGNWPWGLNSSNMMSTNAIVGNGLNFGNPHYFNPFYAQWASYPYSSWFNGGHSPYPQATTWQPYYPFWTNPWNPATANNGTYYAWPTINYNFRNPIQYPSYTYPSPAYWGPQQIYSYKPEVQQGGVQDRNTQPGGKGTPVLQNTSSDVIRAFHVPSIVARKTVSDIPRSKDCSISKKKSETSTVKVESEDGFSFLVKISDSSIRQIAPSRSFGPSMVHNTESDPNDRPPSSLW</sequence>
<protein>
    <submittedName>
        <fullName evidence="2">Glucose-6-phosphate isomerase</fullName>
    </submittedName>
</protein>
<evidence type="ECO:0000256" key="1">
    <source>
        <dbReference type="SAM" id="MobiDB-lite"/>
    </source>
</evidence>
<organism evidence="2">
    <name type="scientific">Lygus hesperus</name>
    <name type="common">Western plant bug</name>
    <dbReference type="NCBI Taxonomy" id="30085"/>
    <lineage>
        <taxon>Eukaryota</taxon>
        <taxon>Metazoa</taxon>
        <taxon>Ecdysozoa</taxon>
        <taxon>Arthropoda</taxon>
        <taxon>Hexapoda</taxon>
        <taxon>Insecta</taxon>
        <taxon>Pterygota</taxon>
        <taxon>Neoptera</taxon>
        <taxon>Paraneoptera</taxon>
        <taxon>Hemiptera</taxon>
        <taxon>Heteroptera</taxon>
        <taxon>Panheteroptera</taxon>
        <taxon>Cimicomorpha</taxon>
        <taxon>Miridae</taxon>
        <taxon>Mirini</taxon>
        <taxon>Lygus</taxon>
    </lineage>
</organism>
<evidence type="ECO:0000313" key="2">
    <source>
        <dbReference type="EMBL" id="JAG21406.1"/>
    </source>
</evidence>
<reference evidence="2" key="1">
    <citation type="journal article" date="2014" name="PLoS ONE">
        <title>Transcriptome-Based Identification of ABC Transporters in the Western Tarnished Plant Bug Lygus hesperus.</title>
        <authorList>
            <person name="Hull J.J."/>
            <person name="Chaney K."/>
            <person name="Geib S.M."/>
            <person name="Fabrick J.A."/>
            <person name="Brent C.S."/>
            <person name="Walsh D."/>
            <person name="Lavine L.C."/>
        </authorList>
    </citation>
    <scope>NUCLEOTIDE SEQUENCE</scope>
</reference>
<dbReference type="EMBL" id="GBRD01007769">
    <property type="protein sequence ID" value="JAG58052.1"/>
    <property type="molecule type" value="Transcribed_RNA"/>
</dbReference>
<feature type="region of interest" description="Disordered" evidence="1">
    <location>
        <begin position="256"/>
        <end position="281"/>
    </location>
</feature>
<reference evidence="3" key="3">
    <citation type="submission" date="2014-09" db="EMBL/GenBank/DDBJ databases">
        <authorList>
            <person name="Magalhaes I.L.F."/>
            <person name="Oliveira U."/>
            <person name="Santos F.R."/>
            <person name="Vidigal T.H.D.A."/>
            <person name="Brescovit A.D."/>
            <person name="Santos A.J."/>
        </authorList>
    </citation>
    <scope>NUCLEOTIDE SEQUENCE</scope>
</reference>
<feature type="region of interest" description="Disordered" evidence="1">
    <location>
        <begin position="170"/>
        <end position="190"/>
    </location>
</feature>
<accession>A0A0A9XP37</accession>
<name>A0A0A9XP37_LYGHE</name>
<reference evidence="2" key="2">
    <citation type="submission" date="2014-07" db="EMBL/GenBank/DDBJ databases">
        <authorList>
            <person name="Hull J."/>
        </authorList>
    </citation>
    <scope>NUCLEOTIDE SEQUENCE</scope>
</reference>